<feature type="compositionally biased region" description="Basic and acidic residues" evidence="10">
    <location>
        <begin position="1"/>
        <end position="10"/>
    </location>
</feature>
<name>A0A8T2UZD1_CERRI</name>
<dbReference type="InterPro" id="IPR006455">
    <property type="entry name" value="Homeodomain_ZF_HD"/>
</dbReference>
<keyword evidence="7" id="KW-0371">Homeobox</keyword>
<dbReference type="GO" id="GO:0050793">
    <property type="term" value="P:regulation of developmental process"/>
    <property type="evidence" value="ECO:0007669"/>
    <property type="project" value="TreeGrafter"/>
</dbReference>
<evidence type="ECO:0000256" key="3">
    <source>
        <dbReference type="ARBA" id="ARBA00022771"/>
    </source>
</evidence>
<keyword evidence="5" id="KW-0805">Transcription regulation</keyword>
<sequence>MDIKGHHAETPNDMTAPPMHPHSSISLKQQQQQQQYSASNQQNTEAGATGSSPTSMAKFKIMSAVSTSYGVGACAGNNGLASPSPAATSAGLSYGNNGLTSTRVTVAAGGSYANSVSTTSTVHVGAAGSHGNTNLTLASGSPRDPGGSGKHTASIYTNSAATKTSPTTDLHVPSSMDLKTTKKIVRYRECLKNHAANLGGHANDGCGEFMPSGEEGTIEALTCAACHCHRNFHRREVEGEGYTGNCEFRYGMTERKRMIEPLFPSPLPLPPPPGLRIQPRPGLPSSQMIMTFNTHDSDEYEGGMISPHSSMKKRFRTKFTPEQKEQMGIFAEKLGWRIQKHDEAAVQQFCAEIGVKRHVLKVWMHNNKHALGKKLLTQGSVVMTTEEESAGS</sequence>
<dbReference type="Pfam" id="PF04770">
    <property type="entry name" value="ZF-HD_dimer"/>
    <property type="match status" value="1"/>
</dbReference>
<dbReference type="PANTHER" id="PTHR31948:SF140">
    <property type="entry name" value="ZINC-FINGER HOMEODOMAIN PROTEIN 2"/>
    <property type="match status" value="1"/>
</dbReference>
<dbReference type="NCBIfam" id="TIGR01566">
    <property type="entry name" value="ZF_HD_prot_N"/>
    <property type="match status" value="1"/>
</dbReference>
<keyword evidence="2" id="KW-0479">Metal-binding</keyword>
<dbReference type="PANTHER" id="PTHR31948">
    <property type="entry name" value="ZINC-FINGER HOMEODOMAIN PROTEIN 2"/>
    <property type="match status" value="1"/>
</dbReference>
<evidence type="ECO:0000256" key="6">
    <source>
        <dbReference type="ARBA" id="ARBA00023125"/>
    </source>
</evidence>
<keyword evidence="4" id="KW-0862">Zinc</keyword>
<feature type="compositionally biased region" description="Low complexity" evidence="10">
    <location>
        <begin position="23"/>
        <end position="42"/>
    </location>
</feature>
<keyword evidence="8" id="KW-0804">Transcription</keyword>
<evidence type="ECO:0000313" key="12">
    <source>
        <dbReference type="EMBL" id="KAH7439296.1"/>
    </source>
</evidence>
<evidence type="ECO:0000256" key="9">
    <source>
        <dbReference type="ARBA" id="ARBA00023242"/>
    </source>
</evidence>
<evidence type="ECO:0000256" key="1">
    <source>
        <dbReference type="ARBA" id="ARBA00004123"/>
    </source>
</evidence>
<dbReference type="PROSITE" id="PS51523">
    <property type="entry name" value="ZF_HD_DIMER"/>
    <property type="match status" value="1"/>
</dbReference>
<evidence type="ECO:0000313" key="13">
    <source>
        <dbReference type="Proteomes" id="UP000825935"/>
    </source>
</evidence>
<keyword evidence="3" id="KW-0863">Zinc-finger</keyword>
<dbReference type="GO" id="GO:0000976">
    <property type="term" value="F:transcription cis-regulatory region binding"/>
    <property type="evidence" value="ECO:0007669"/>
    <property type="project" value="TreeGrafter"/>
</dbReference>
<dbReference type="EMBL" id="CM035409">
    <property type="protein sequence ID" value="KAH7439296.1"/>
    <property type="molecule type" value="Genomic_DNA"/>
</dbReference>
<dbReference type="InterPro" id="IPR009057">
    <property type="entry name" value="Homeodomain-like_sf"/>
</dbReference>
<dbReference type="OrthoDB" id="694008at2759"/>
<comment type="subcellular location">
    <subcellularLocation>
        <location evidence="1">Nucleus</location>
    </subcellularLocation>
</comment>
<keyword evidence="13" id="KW-1185">Reference proteome</keyword>
<protein>
    <recommendedName>
        <fullName evidence="11">ZF-HD dimerization-type domain-containing protein</fullName>
    </recommendedName>
</protein>
<evidence type="ECO:0000256" key="5">
    <source>
        <dbReference type="ARBA" id="ARBA00023015"/>
    </source>
</evidence>
<proteinExistence type="predicted"/>
<dbReference type="NCBIfam" id="TIGR01565">
    <property type="entry name" value="homeo_ZF_HD"/>
    <property type="match status" value="1"/>
</dbReference>
<dbReference type="Gene3D" id="1.10.10.60">
    <property type="entry name" value="Homeodomain-like"/>
    <property type="match status" value="1"/>
</dbReference>
<evidence type="ECO:0000256" key="8">
    <source>
        <dbReference type="ARBA" id="ARBA00023163"/>
    </source>
</evidence>
<evidence type="ECO:0000256" key="4">
    <source>
        <dbReference type="ARBA" id="ARBA00022833"/>
    </source>
</evidence>
<organism evidence="12 13">
    <name type="scientific">Ceratopteris richardii</name>
    <name type="common">Triangle waterfern</name>
    <dbReference type="NCBI Taxonomy" id="49495"/>
    <lineage>
        <taxon>Eukaryota</taxon>
        <taxon>Viridiplantae</taxon>
        <taxon>Streptophyta</taxon>
        <taxon>Embryophyta</taxon>
        <taxon>Tracheophyta</taxon>
        <taxon>Polypodiopsida</taxon>
        <taxon>Polypodiidae</taxon>
        <taxon>Polypodiales</taxon>
        <taxon>Pteridineae</taxon>
        <taxon>Pteridaceae</taxon>
        <taxon>Parkerioideae</taxon>
        <taxon>Ceratopteris</taxon>
    </lineage>
</organism>
<evidence type="ECO:0000256" key="10">
    <source>
        <dbReference type="SAM" id="MobiDB-lite"/>
    </source>
</evidence>
<dbReference type="Proteomes" id="UP000825935">
    <property type="component" value="Chromosome 4"/>
</dbReference>
<evidence type="ECO:0000259" key="11">
    <source>
        <dbReference type="PROSITE" id="PS51523"/>
    </source>
</evidence>
<evidence type="ECO:0000256" key="2">
    <source>
        <dbReference type="ARBA" id="ARBA00022723"/>
    </source>
</evidence>
<feature type="region of interest" description="Disordered" evidence="10">
    <location>
        <begin position="1"/>
        <end position="54"/>
    </location>
</feature>
<dbReference type="GO" id="GO:0005634">
    <property type="term" value="C:nucleus"/>
    <property type="evidence" value="ECO:0007669"/>
    <property type="project" value="UniProtKB-SubCell"/>
</dbReference>
<gene>
    <name evidence="12" type="ORF">KP509_04G054700</name>
</gene>
<dbReference type="InterPro" id="IPR006456">
    <property type="entry name" value="ZF_HD_homeobox_Cys/His_dimer"/>
</dbReference>
<accession>A0A8T2UZD1</accession>
<feature type="domain" description="ZF-HD dimerization-type" evidence="11">
    <location>
        <begin position="187"/>
        <end position="236"/>
    </location>
</feature>
<keyword evidence="6" id="KW-0238">DNA-binding</keyword>
<feature type="region of interest" description="Disordered" evidence="10">
    <location>
        <begin position="133"/>
        <end position="154"/>
    </location>
</feature>
<keyword evidence="9" id="KW-0539">Nucleus</keyword>
<dbReference type="AlphaFoldDB" id="A0A8T2UZD1"/>
<reference evidence="12" key="1">
    <citation type="submission" date="2021-08" db="EMBL/GenBank/DDBJ databases">
        <title>WGS assembly of Ceratopteris richardii.</title>
        <authorList>
            <person name="Marchant D.B."/>
            <person name="Chen G."/>
            <person name="Jenkins J."/>
            <person name="Shu S."/>
            <person name="Leebens-Mack J."/>
            <person name="Grimwood J."/>
            <person name="Schmutz J."/>
            <person name="Soltis P."/>
            <person name="Soltis D."/>
            <person name="Chen Z.-H."/>
        </authorList>
    </citation>
    <scope>NUCLEOTIDE SEQUENCE</scope>
    <source>
        <strain evidence="12">Whitten #5841</strain>
        <tissue evidence="12">Leaf</tissue>
    </source>
</reference>
<evidence type="ECO:0000256" key="7">
    <source>
        <dbReference type="ARBA" id="ARBA00023155"/>
    </source>
</evidence>
<dbReference type="SUPFAM" id="SSF46689">
    <property type="entry name" value="Homeodomain-like"/>
    <property type="match status" value="1"/>
</dbReference>
<dbReference type="GO" id="GO:0003700">
    <property type="term" value="F:DNA-binding transcription factor activity"/>
    <property type="evidence" value="ECO:0007669"/>
    <property type="project" value="TreeGrafter"/>
</dbReference>
<comment type="caution">
    <text evidence="12">The sequence shown here is derived from an EMBL/GenBank/DDBJ whole genome shotgun (WGS) entry which is preliminary data.</text>
</comment>
<dbReference type="FunFam" id="1.10.10.60:FF:000257">
    <property type="entry name" value="Zinc-finger homeodomain protein 2"/>
    <property type="match status" value="1"/>
</dbReference>
<dbReference type="GO" id="GO:0008270">
    <property type="term" value="F:zinc ion binding"/>
    <property type="evidence" value="ECO:0007669"/>
    <property type="project" value="UniProtKB-KW"/>
</dbReference>
<feature type="compositionally biased region" description="Polar residues" evidence="10">
    <location>
        <begin position="43"/>
        <end position="54"/>
    </location>
</feature>